<keyword evidence="2" id="KW-0547">Nucleotide-binding</keyword>
<sequence>MTDQKPLLQLIHVQQLYTSGRRQFVAVQDVNLTINEGEFVALLGPSGCGKSTLLRIITGLRRPSEGRVLYRGIPLEGVNPYATIVFQTFALFPWLTVQENVELALRARGVPAEERKPRALDLIDRVGLDGFETAYPRELSGGMRQKVGFARAMAVEPELLCLDEPFSALDVLSAESLRGELLELWLSGKIPTRAILMVTHNIEEAILMADRLIIMDKDPGRIVAEMPIALFHPRQRKSPEFQDLVDQVYALLAGQTQPEPIELGSAPGEPGRTRALPQITINDLAGFLEYLNEQPNYRADIFHLPEDLGVDSDHILRLTETAELLGFATIEKGDIQLTPLGETFAQASILARKEIFATRIRRLPLMRWLLNLLRRAEENTLDWEVVRTALELEFPPDEAERQLDILIDWGRYAELLAYDDNRGLLTLEPASVPERAM</sequence>
<proteinExistence type="predicted"/>
<keyword evidence="3 5" id="KW-0067">ATP-binding</keyword>
<dbReference type="InterPro" id="IPR003439">
    <property type="entry name" value="ABC_transporter-like_ATP-bd"/>
</dbReference>
<dbReference type="PANTHER" id="PTHR42788">
    <property type="entry name" value="TAURINE IMPORT ATP-BINDING PROTEIN-RELATED"/>
    <property type="match status" value="1"/>
</dbReference>
<dbReference type="EMBL" id="LGKO01000002">
    <property type="protein sequence ID" value="KPL84629.1"/>
    <property type="molecule type" value="Genomic_DNA"/>
</dbReference>
<dbReference type="GO" id="GO:0016887">
    <property type="term" value="F:ATP hydrolysis activity"/>
    <property type="evidence" value="ECO:0007669"/>
    <property type="project" value="InterPro"/>
</dbReference>
<gene>
    <name evidence="5" type="ORF">SE15_06140</name>
</gene>
<name>A0A0P6YP33_9CHLR</name>
<evidence type="ECO:0000256" key="2">
    <source>
        <dbReference type="ARBA" id="ARBA00022741"/>
    </source>
</evidence>
<dbReference type="Gene3D" id="3.40.50.300">
    <property type="entry name" value="P-loop containing nucleotide triphosphate hydrolases"/>
    <property type="match status" value="1"/>
</dbReference>
<protein>
    <submittedName>
        <fullName evidence="5">Nitrate ABC transporter ATP-binding protein</fullName>
    </submittedName>
</protein>
<dbReference type="CDD" id="cd03293">
    <property type="entry name" value="ABC_NrtD_SsuB_transporters"/>
    <property type="match status" value="1"/>
</dbReference>
<accession>A0A0P6YP33</accession>
<dbReference type="GO" id="GO:0005524">
    <property type="term" value="F:ATP binding"/>
    <property type="evidence" value="ECO:0007669"/>
    <property type="project" value="UniProtKB-KW"/>
</dbReference>
<comment type="caution">
    <text evidence="5">The sequence shown here is derived from an EMBL/GenBank/DDBJ whole genome shotgun (WGS) entry which is preliminary data.</text>
</comment>
<dbReference type="InterPro" id="IPR050166">
    <property type="entry name" value="ABC_transporter_ATP-bind"/>
</dbReference>
<dbReference type="Proteomes" id="UP000050544">
    <property type="component" value="Unassembled WGS sequence"/>
</dbReference>
<dbReference type="PROSITE" id="PS50893">
    <property type="entry name" value="ABC_TRANSPORTER_2"/>
    <property type="match status" value="1"/>
</dbReference>
<evidence type="ECO:0000259" key="4">
    <source>
        <dbReference type="PROSITE" id="PS50893"/>
    </source>
</evidence>
<dbReference type="Pfam" id="PF09821">
    <property type="entry name" value="AAA_assoc_C"/>
    <property type="match status" value="1"/>
</dbReference>
<dbReference type="OrthoDB" id="9784450at2"/>
<dbReference type="AlphaFoldDB" id="A0A0P6YP33"/>
<evidence type="ECO:0000313" key="5">
    <source>
        <dbReference type="EMBL" id="KPL84629.1"/>
    </source>
</evidence>
<keyword evidence="6" id="KW-1185">Reference proteome</keyword>
<dbReference type="InterPro" id="IPR027417">
    <property type="entry name" value="P-loop_NTPase"/>
</dbReference>
<feature type="domain" description="ABC transporter" evidence="4">
    <location>
        <begin position="11"/>
        <end position="242"/>
    </location>
</feature>
<organism evidence="5 6">
    <name type="scientific">Thermanaerothrix daxensis</name>
    <dbReference type="NCBI Taxonomy" id="869279"/>
    <lineage>
        <taxon>Bacteria</taxon>
        <taxon>Bacillati</taxon>
        <taxon>Chloroflexota</taxon>
        <taxon>Anaerolineae</taxon>
        <taxon>Anaerolineales</taxon>
        <taxon>Anaerolineaceae</taxon>
        <taxon>Thermanaerothrix</taxon>
    </lineage>
</organism>
<dbReference type="PROSITE" id="PS00211">
    <property type="entry name" value="ABC_TRANSPORTER_1"/>
    <property type="match status" value="1"/>
</dbReference>
<dbReference type="PATRIC" id="fig|869279.4.peg.1234"/>
<dbReference type="InterPro" id="IPR017871">
    <property type="entry name" value="ABC_transporter-like_CS"/>
</dbReference>
<dbReference type="RefSeq" id="WP_054521186.1">
    <property type="nucleotide sequence ID" value="NZ_LGKO01000002.1"/>
</dbReference>
<dbReference type="InterPro" id="IPR003593">
    <property type="entry name" value="AAA+_ATPase"/>
</dbReference>
<dbReference type="SUPFAM" id="SSF52540">
    <property type="entry name" value="P-loop containing nucleoside triphosphate hydrolases"/>
    <property type="match status" value="1"/>
</dbReference>
<dbReference type="STRING" id="869279.SE15_06140"/>
<dbReference type="PANTHER" id="PTHR42788:SF13">
    <property type="entry name" value="ALIPHATIC SULFONATES IMPORT ATP-BINDING PROTEIN SSUB"/>
    <property type="match status" value="1"/>
</dbReference>
<evidence type="ECO:0000256" key="1">
    <source>
        <dbReference type="ARBA" id="ARBA00022448"/>
    </source>
</evidence>
<dbReference type="InterPro" id="IPR018632">
    <property type="entry name" value="AAA-associated_dom_C"/>
</dbReference>
<keyword evidence="1" id="KW-0813">Transport</keyword>
<dbReference type="Pfam" id="PF00005">
    <property type="entry name" value="ABC_tran"/>
    <property type="match status" value="1"/>
</dbReference>
<evidence type="ECO:0000313" key="6">
    <source>
        <dbReference type="Proteomes" id="UP000050544"/>
    </source>
</evidence>
<reference evidence="5 6" key="1">
    <citation type="submission" date="2015-07" db="EMBL/GenBank/DDBJ databases">
        <title>Whole genome sequence of Thermanaerothrix daxensis DSM 23592.</title>
        <authorList>
            <person name="Hemp J."/>
            <person name="Ward L.M."/>
            <person name="Pace L.A."/>
            <person name="Fischer W.W."/>
        </authorList>
    </citation>
    <scope>NUCLEOTIDE SEQUENCE [LARGE SCALE GENOMIC DNA]</scope>
    <source>
        <strain evidence="5 6">GNS-1</strain>
    </source>
</reference>
<dbReference type="SMART" id="SM00382">
    <property type="entry name" value="AAA"/>
    <property type="match status" value="1"/>
</dbReference>
<evidence type="ECO:0000256" key="3">
    <source>
        <dbReference type="ARBA" id="ARBA00022840"/>
    </source>
</evidence>